<gene>
    <name evidence="3" type="ORF">Hamer_G007095</name>
</gene>
<reference evidence="3" key="1">
    <citation type="journal article" date="2021" name="Sci. Adv.">
        <title>The American lobster genome reveals insights on longevity, neural, and immune adaptations.</title>
        <authorList>
            <person name="Polinski J.M."/>
            <person name="Zimin A.V."/>
            <person name="Clark K.F."/>
            <person name="Kohn A.B."/>
            <person name="Sadowski N."/>
            <person name="Timp W."/>
            <person name="Ptitsyn A."/>
            <person name="Khanna P."/>
            <person name="Romanova D.Y."/>
            <person name="Williams P."/>
            <person name="Greenwood S.J."/>
            <person name="Moroz L.L."/>
            <person name="Walt D.R."/>
            <person name="Bodnar A.G."/>
        </authorList>
    </citation>
    <scope>NUCLEOTIDE SEQUENCE</scope>
    <source>
        <strain evidence="3">GMGI-L3</strain>
    </source>
</reference>
<feature type="domain" description="CCHC-type" evidence="2">
    <location>
        <begin position="236"/>
        <end position="250"/>
    </location>
</feature>
<sequence length="265" mass="30492">MLDTSSMPHWNRYSNVIARQHLGFSLVPYFSLDVRLYQAELFGPTYQKFETKIKSFLRPRKEDNISDIDNMSPAIHPVAEPPTIAIPIVMKYKIPKETEFNHAYKVVVELELQYKNIKFSVKPNLGGDLILSPQDHNTAKILSEVTNLNGKTIKIIPLDPEKKTTRMVLLRYPLELPVEFIIKHPKVTKAERCVTSQDKAQTRQVLVDIKGTVPKEVDLGNRGTYKLRPFVPEPLRCYKCQEFGHHQSRCHKNVRCGICSQSHKT</sequence>
<protein>
    <submittedName>
        <fullName evidence="3">Putative RNA-directed DNA polymerase from mobile element jockey-like 75</fullName>
    </submittedName>
</protein>
<keyword evidence="3" id="KW-0808">Transferase</keyword>
<keyword evidence="1" id="KW-0863">Zinc-finger</keyword>
<dbReference type="GO" id="GO:0003676">
    <property type="term" value="F:nucleic acid binding"/>
    <property type="evidence" value="ECO:0007669"/>
    <property type="project" value="InterPro"/>
</dbReference>
<dbReference type="GO" id="GO:0008270">
    <property type="term" value="F:zinc ion binding"/>
    <property type="evidence" value="ECO:0007669"/>
    <property type="project" value="UniProtKB-KW"/>
</dbReference>
<dbReference type="GO" id="GO:0003964">
    <property type="term" value="F:RNA-directed DNA polymerase activity"/>
    <property type="evidence" value="ECO:0007669"/>
    <property type="project" value="UniProtKB-KW"/>
</dbReference>
<evidence type="ECO:0000313" key="3">
    <source>
        <dbReference type="EMBL" id="KAG7165302.1"/>
    </source>
</evidence>
<evidence type="ECO:0000256" key="1">
    <source>
        <dbReference type="PROSITE-ProRule" id="PRU00047"/>
    </source>
</evidence>
<organism evidence="3 4">
    <name type="scientific">Homarus americanus</name>
    <name type="common">American lobster</name>
    <dbReference type="NCBI Taxonomy" id="6706"/>
    <lineage>
        <taxon>Eukaryota</taxon>
        <taxon>Metazoa</taxon>
        <taxon>Ecdysozoa</taxon>
        <taxon>Arthropoda</taxon>
        <taxon>Crustacea</taxon>
        <taxon>Multicrustacea</taxon>
        <taxon>Malacostraca</taxon>
        <taxon>Eumalacostraca</taxon>
        <taxon>Eucarida</taxon>
        <taxon>Decapoda</taxon>
        <taxon>Pleocyemata</taxon>
        <taxon>Astacidea</taxon>
        <taxon>Nephropoidea</taxon>
        <taxon>Nephropidae</taxon>
        <taxon>Homarus</taxon>
    </lineage>
</organism>
<dbReference type="PROSITE" id="PS50158">
    <property type="entry name" value="ZF_CCHC"/>
    <property type="match status" value="1"/>
</dbReference>
<keyword evidence="4" id="KW-1185">Reference proteome</keyword>
<keyword evidence="1" id="KW-0479">Metal-binding</keyword>
<keyword evidence="3" id="KW-0695">RNA-directed DNA polymerase</keyword>
<proteinExistence type="predicted"/>
<evidence type="ECO:0000313" key="4">
    <source>
        <dbReference type="Proteomes" id="UP000747542"/>
    </source>
</evidence>
<dbReference type="AlphaFoldDB" id="A0A8J5JVM7"/>
<keyword evidence="1" id="KW-0862">Zinc</keyword>
<evidence type="ECO:0000259" key="2">
    <source>
        <dbReference type="PROSITE" id="PS50158"/>
    </source>
</evidence>
<dbReference type="InterPro" id="IPR001878">
    <property type="entry name" value="Znf_CCHC"/>
</dbReference>
<dbReference type="EMBL" id="JAHLQT010024345">
    <property type="protein sequence ID" value="KAG7165302.1"/>
    <property type="molecule type" value="Genomic_DNA"/>
</dbReference>
<comment type="caution">
    <text evidence="3">The sequence shown here is derived from an EMBL/GenBank/DDBJ whole genome shotgun (WGS) entry which is preliminary data.</text>
</comment>
<name>A0A8J5JVM7_HOMAM</name>
<dbReference type="Proteomes" id="UP000747542">
    <property type="component" value="Unassembled WGS sequence"/>
</dbReference>
<keyword evidence="3" id="KW-0548">Nucleotidyltransferase</keyword>
<accession>A0A8J5JVM7</accession>